<evidence type="ECO:0000256" key="2">
    <source>
        <dbReference type="SAM" id="Phobius"/>
    </source>
</evidence>
<dbReference type="Proteomes" id="UP001383192">
    <property type="component" value="Unassembled WGS sequence"/>
</dbReference>
<accession>A0AAW0CHA3</accession>
<keyword evidence="3" id="KW-0732">Signal</keyword>
<feature type="chain" id="PRO_5043407259" description="Glycoside hydrolase family 76 protein" evidence="3">
    <location>
        <begin position="16"/>
        <end position="580"/>
    </location>
</feature>
<keyword evidence="5" id="KW-1185">Reference proteome</keyword>
<comment type="caution">
    <text evidence="4">The sequence shown here is derived from an EMBL/GenBank/DDBJ whole genome shotgun (WGS) entry which is preliminary data.</text>
</comment>
<dbReference type="SUPFAM" id="SSF48208">
    <property type="entry name" value="Six-hairpin glycosidases"/>
    <property type="match status" value="1"/>
</dbReference>
<keyword evidence="2" id="KW-0472">Membrane</keyword>
<evidence type="ECO:0000313" key="4">
    <source>
        <dbReference type="EMBL" id="KAK7039120.1"/>
    </source>
</evidence>
<feature type="compositionally biased region" description="Polar residues" evidence="1">
    <location>
        <begin position="509"/>
        <end position="531"/>
    </location>
</feature>
<feature type="region of interest" description="Disordered" evidence="1">
    <location>
        <begin position="485"/>
        <end position="549"/>
    </location>
</feature>
<feature type="compositionally biased region" description="Polar residues" evidence="1">
    <location>
        <begin position="489"/>
        <end position="499"/>
    </location>
</feature>
<keyword evidence="2" id="KW-1133">Transmembrane helix</keyword>
<evidence type="ECO:0000256" key="1">
    <source>
        <dbReference type="SAM" id="MobiDB-lite"/>
    </source>
</evidence>
<dbReference type="AlphaFoldDB" id="A0AAW0CHA3"/>
<dbReference type="Gene3D" id="1.50.10.20">
    <property type="match status" value="1"/>
</dbReference>
<name>A0AAW0CHA3_9AGAR</name>
<protein>
    <recommendedName>
        <fullName evidence="6">Glycoside hydrolase family 76 protein</fullName>
    </recommendedName>
</protein>
<evidence type="ECO:0000256" key="3">
    <source>
        <dbReference type="SAM" id="SignalP"/>
    </source>
</evidence>
<evidence type="ECO:0008006" key="6">
    <source>
        <dbReference type="Google" id="ProtNLM"/>
    </source>
</evidence>
<reference evidence="4 5" key="1">
    <citation type="submission" date="2024-01" db="EMBL/GenBank/DDBJ databases">
        <title>A draft genome for a cacao thread blight-causing isolate of Paramarasmius palmivorus.</title>
        <authorList>
            <person name="Baruah I.K."/>
            <person name="Bukari Y."/>
            <person name="Amoako-Attah I."/>
            <person name="Meinhardt L.W."/>
            <person name="Bailey B.A."/>
            <person name="Cohen S.P."/>
        </authorList>
    </citation>
    <scope>NUCLEOTIDE SEQUENCE [LARGE SCALE GENOMIC DNA]</scope>
    <source>
        <strain evidence="4 5">GH-12</strain>
    </source>
</reference>
<dbReference type="InterPro" id="IPR008928">
    <property type="entry name" value="6-hairpin_glycosidase_sf"/>
</dbReference>
<feature type="transmembrane region" description="Helical" evidence="2">
    <location>
        <begin position="433"/>
        <end position="455"/>
    </location>
</feature>
<evidence type="ECO:0000313" key="5">
    <source>
        <dbReference type="Proteomes" id="UP001383192"/>
    </source>
</evidence>
<sequence length="580" mass="64407">MVLWVLFAMFPLLYSQSLVPPKLWNYNVSQNRQDRLNTASAALQMVIPRLGKDGMIPGDENAYGRSTEMFYAVATQYDAITEQKTFESTTLIFSQGQICLYFPNFVNDTGDLAVEIRDAIQVGYTAIRAYIAYSDPDLLRRATECWELVNRYTISEETFQPQVNPAKNFTILSECSSRSSTIGATFHDFYRDSSDVTDVETGYFCLLSSILAEVTKNNTYTTAAQRSADFLYNNFYRFTDSGFALIPQTDVRKGSPMACNQQDFNVPYTSFGGTTAIGLLIEGMSILSTLSHNSTIDEKLLRMVVTTLNYTQASWPSPSGILRYRGPNLSDGIDNTFLVRGLAEAYRRIDTLPANVRSYIQAFIGVQYSAIRRFATSGDDIYGGNWEGPPSSDFDVVNQTQAAQVLVSGIYLFNDSAPETPSSTSVPSSKPPVAVITGSVIGGVLLLMLIAFVAYRFLHHGVNASGTSDAPGSADPRFEVTPFVWMPAEQSTNPQSETTQKSKEEKRSQPPSTEPQNEANSSERPPSTNSGRDVAPPEMRQFYRDIPAGAPFPDVVRMLYQRMWQPDSHEVPPDYESQHS</sequence>
<gene>
    <name evidence="4" type="ORF">VNI00_010305</name>
</gene>
<proteinExistence type="predicted"/>
<keyword evidence="2" id="KW-0812">Transmembrane</keyword>
<organism evidence="4 5">
    <name type="scientific">Paramarasmius palmivorus</name>
    <dbReference type="NCBI Taxonomy" id="297713"/>
    <lineage>
        <taxon>Eukaryota</taxon>
        <taxon>Fungi</taxon>
        <taxon>Dikarya</taxon>
        <taxon>Basidiomycota</taxon>
        <taxon>Agaricomycotina</taxon>
        <taxon>Agaricomycetes</taxon>
        <taxon>Agaricomycetidae</taxon>
        <taxon>Agaricales</taxon>
        <taxon>Marasmiineae</taxon>
        <taxon>Marasmiaceae</taxon>
        <taxon>Paramarasmius</taxon>
    </lineage>
</organism>
<dbReference type="EMBL" id="JAYKXP010000040">
    <property type="protein sequence ID" value="KAK7039120.1"/>
    <property type="molecule type" value="Genomic_DNA"/>
</dbReference>
<dbReference type="GO" id="GO:0005975">
    <property type="term" value="P:carbohydrate metabolic process"/>
    <property type="evidence" value="ECO:0007669"/>
    <property type="project" value="InterPro"/>
</dbReference>
<feature type="signal peptide" evidence="3">
    <location>
        <begin position="1"/>
        <end position="15"/>
    </location>
</feature>